<dbReference type="InterPro" id="IPR008635">
    <property type="entry name" value="Coiled_stalk_dom"/>
</dbReference>
<reference evidence="13 14" key="1">
    <citation type="submission" date="2024-11" db="EMBL/GenBank/DDBJ databases">
        <title>First Report of Moraxella oculi in Brazil in an Infectious Bovine Keratoconjunctivitis Outbreak.</title>
        <authorList>
            <person name="Carvalho C.V."/>
            <person name="Domingues R."/>
            <person name="Coutinho C."/>
            <person name="Honorio N.T.B.S."/>
            <person name="Faza D.R.L.R."/>
            <person name="Carvalho W.A."/>
            <person name="Machado A.B.F."/>
            <person name="Martins M.F."/>
            <person name="Gaspar E.B."/>
        </authorList>
    </citation>
    <scope>NUCLEOTIDE SEQUENCE [LARGE SCALE GENOMIC DNA]</scope>
    <source>
        <strain evidence="13 14">2117LE</strain>
    </source>
</reference>
<organism evidence="13 14">
    <name type="scientific">Moraxella oculi</name>
    <dbReference type="NCBI Taxonomy" id="2940516"/>
    <lineage>
        <taxon>Bacteria</taxon>
        <taxon>Pseudomonadati</taxon>
        <taxon>Pseudomonadota</taxon>
        <taxon>Gammaproteobacteria</taxon>
        <taxon>Moraxellales</taxon>
        <taxon>Moraxellaceae</taxon>
        <taxon>Moraxella</taxon>
    </lineage>
</organism>
<keyword evidence="9" id="KW-0472">Membrane</keyword>
<evidence type="ECO:0000256" key="5">
    <source>
        <dbReference type="ARBA" id="ARBA00022452"/>
    </source>
</evidence>
<name>A0ABW8U6G0_9GAMM</name>
<dbReference type="Pfam" id="PF03895">
    <property type="entry name" value="YadA_anchor"/>
    <property type="match status" value="1"/>
</dbReference>
<evidence type="ECO:0000256" key="8">
    <source>
        <dbReference type="ARBA" id="ARBA00022927"/>
    </source>
</evidence>
<dbReference type="Pfam" id="PF05662">
    <property type="entry name" value="YadA_stalk"/>
    <property type="match status" value="1"/>
</dbReference>
<feature type="non-terminal residue" evidence="13">
    <location>
        <position position="1"/>
    </location>
</feature>
<evidence type="ECO:0000313" key="13">
    <source>
        <dbReference type="EMBL" id="MFL1732445.1"/>
    </source>
</evidence>
<evidence type="ECO:0000313" key="14">
    <source>
        <dbReference type="Proteomes" id="UP001624684"/>
    </source>
</evidence>
<accession>A0ABW8U6G0</accession>
<evidence type="ECO:0000259" key="11">
    <source>
        <dbReference type="Pfam" id="PF03895"/>
    </source>
</evidence>
<comment type="caution">
    <text evidence="13">The sequence shown here is derived from an EMBL/GenBank/DDBJ whole genome shotgun (WGS) entry which is preliminary data.</text>
</comment>
<gene>
    <name evidence="13" type="ORF">ACJHVH_05465</name>
</gene>
<comment type="similarity">
    <text evidence="3">Belongs to the autotransporter-2 (AT-2) (TC 1.B.40) family.</text>
</comment>
<proteinExistence type="inferred from homology"/>
<dbReference type="Proteomes" id="UP001624684">
    <property type="component" value="Unassembled WGS sequence"/>
</dbReference>
<keyword evidence="14" id="KW-1185">Reference proteome</keyword>
<evidence type="ECO:0000256" key="4">
    <source>
        <dbReference type="ARBA" id="ARBA00022448"/>
    </source>
</evidence>
<keyword evidence="8" id="KW-0653">Protein transport</keyword>
<evidence type="ECO:0000256" key="7">
    <source>
        <dbReference type="ARBA" id="ARBA00022729"/>
    </source>
</evidence>
<comment type="subcellular location">
    <subcellularLocation>
        <location evidence="2">Cell outer membrane</location>
    </subcellularLocation>
    <subcellularLocation>
        <location evidence="1">Cell surface</location>
    </subcellularLocation>
</comment>
<sequence>ISLSAQGLNNGGQRITNVAPGVDMTDAVNVGQLMGATNQLAGRIDNVANQSNAGVSSAMAMAALPQAYIPGKSMLTGGIASYNGEGAVAVGFSKLSDNGRWVLKVSGSADTKGKAGGSVGAGFHF</sequence>
<keyword evidence="6" id="KW-0812">Transmembrane</keyword>
<dbReference type="InterPro" id="IPR005594">
    <property type="entry name" value="YadA_C"/>
</dbReference>
<keyword evidence="5" id="KW-1134">Transmembrane beta strand</keyword>
<evidence type="ECO:0000256" key="10">
    <source>
        <dbReference type="ARBA" id="ARBA00023237"/>
    </source>
</evidence>
<dbReference type="RefSeq" id="WP_407069059.1">
    <property type="nucleotide sequence ID" value="NZ_JBJJXE010000007.1"/>
</dbReference>
<dbReference type="InterPro" id="IPR045584">
    <property type="entry name" value="Pilin-like"/>
</dbReference>
<keyword evidence="10" id="KW-0998">Cell outer membrane</keyword>
<dbReference type="Gene3D" id="3.30.1300.30">
    <property type="entry name" value="GSPII I/J protein-like"/>
    <property type="match status" value="1"/>
</dbReference>
<keyword evidence="7" id="KW-0732">Signal</keyword>
<dbReference type="InterPro" id="IPR011049">
    <property type="entry name" value="Serralysin-like_metalloprot_C"/>
</dbReference>
<evidence type="ECO:0000259" key="12">
    <source>
        <dbReference type="Pfam" id="PF05662"/>
    </source>
</evidence>
<dbReference type="SUPFAM" id="SSF54523">
    <property type="entry name" value="Pili subunits"/>
    <property type="match status" value="1"/>
</dbReference>
<evidence type="ECO:0000256" key="3">
    <source>
        <dbReference type="ARBA" id="ARBA00005848"/>
    </source>
</evidence>
<evidence type="ECO:0000256" key="9">
    <source>
        <dbReference type="ARBA" id="ARBA00023136"/>
    </source>
</evidence>
<evidence type="ECO:0000256" key="2">
    <source>
        <dbReference type="ARBA" id="ARBA00004442"/>
    </source>
</evidence>
<protein>
    <submittedName>
        <fullName evidence="13">YadA family autotransporter adhesin</fullName>
    </submittedName>
</protein>
<evidence type="ECO:0000256" key="6">
    <source>
        <dbReference type="ARBA" id="ARBA00022692"/>
    </source>
</evidence>
<dbReference type="EMBL" id="JBJJXE010000007">
    <property type="protein sequence ID" value="MFL1732445.1"/>
    <property type="molecule type" value="Genomic_DNA"/>
</dbReference>
<dbReference type="Gene3D" id="2.150.10.10">
    <property type="entry name" value="Serralysin-like metalloprotease, C-terminal"/>
    <property type="match status" value="1"/>
</dbReference>
<feature type="domain" description="Trimeric autotransporter adhesin YadA-like stalk" evidence="12">
    <location>
        <begin position="14"/>
        <end position="53"/>
    </location>
</feature>
<feature type="domain" description="Trimeric autotransporter adhesin YadA-like C-terminal membrane anchor" evidence="11">
    <location>
        <begin position="65"/>
        <end position="125"/>
    </location>
</feature>
<keyword evidence="4" id="KW-0813">Transport</keyword>
<evidence type="ECO:0000256" key="1">
    <source>
        <dbReference type="ARBA" id="ARBA00004241"/>
    </source>
</evidence>